<proteinExistence type="predicted"/>
<organism evidence="1 2">
    <name type="scientific">Dermatophagoides pteronyssinus</name>
    <name type="common">European house dust mite</name>
    <dbReference type="NCBI Taxonomy" id="6956"/>
    <lineage>
        <taxon>Eukaryota</taxon>
        <taxon>Metazoa</taxon>
        <taxon>Ecdysozoa</taxon>
        <taxon>Arthropoda</taxon>
        <taxon>Chelicerata</taxon>
        <taxon>Arachnida</taxon>
        <taxon>Acari</taxon>
        <taxon>Acariformes</taxon>
        <taxon>Sarcoptiformes</taxon>
        <taxon>Astigmata</taxon>
        <taxon>Psoroptidia</taxon>
        <taxon>Analgoidea</taxon>
        <taxon>Pyroglyphidae</taxon>
        <taxon>Dermatophagoidinae</taxon>
        <taxon>Dermatophagoides</taxon>
    </lineage>
</organism>
<reference evidence="1 2" key="1">
    <citation type="journal article" date="2018" name="J. Allergy Clin. Immunol.">
        <title>High-quality assembly of Dermatophagoides pteronyssinus genome and transcriptome reveals a wide range of novel allergens.</title>
        <authorList>
            <person name="Liu X.Y."/>
            <person name="Yang K.Y."/>
            <person name="Wang M.Q."/>
            <person name="Kwok J.S."/>
            <person name="Zeng X."/>
            <person name="Yang Z."/>
            <person name="Xiao X.J."/>
            <person name="Lau C.P."/>
            <person name="Li Y."/>
            <person name="Huang Z.M."/>
            <person name="Ba J.G."/>
            <person name="Yim A.K."/>
            <person name="Ouyang C.Y."/>
            <person name="Ngai S.M."/>
            <person name="Chan T.F."/>
            <person name="Leung E.L."/>
            <person name="Liu L."/>
            <person name="Liu Z.G."/>
            <person name="Tsui S.K."/>
        </authorList>
    </citation>
    <scope>NUCLEOTIDE SEQUENCE [LARGE SCALE GENOMIC DNA]</scope>
    <source>
        <strain evidence="1">Derp</strain>
    </source>
</reference>
<evidence type="ECO:0000313" key="1">
    <source>
        <dbReference type="EMBL" id="KAH9418406.1"/>
    </source>
</evidence>
<evidence type="ECO:0000313" key="2">
    <source>
        <dbReference type="Proteomes" id="UP000887458"/>
    </source>
</evidence>
<protein>
    <submittedName>
        <fullName evidence="1">Uncharacterized protein</fullName>
    </submittedName>
</protein>
<name>A0ABQ8J7R6_DERPT</name>
<accession>A0ABQ8J7R6</accession>
<comment type="caution">
    <text evidence="1">The sequence shown here is derived from an EMBL/GenBank/DDBJ whole genome shotgun (WGS) entry which is preliminary data.</text>
</comment>
<sequence>MFSIQPLCKRSQKGQSNYKFDMMMTIIYCFTCQKINLFYLLTETLNELPVAHVHMFYISQRQDCCSQITMPTTISKIRSLLLYDEITISKYFPSLRHQQRNRKHFSRMESTALLLRSEKRSVSGSQRISKRSMFAQLLAIESINESI</sequence>
<keyword evidence="2" id="KW-1185">Reference proteome</keyword>
<reference evidence="1 2" key="2">
    <citation type="journal article" date="2022" name="Mol. Biol. Evol.">
        <title>Comparative Genomics Reveals Insights into the Divergent Evolution of Astigmatic Mites and Household Pest Adaptations.</title>
        <authorList>
            <person name="Xiong Q."/>
            <person name="Wan A.T."/>
            <person name="Liu X."/>
            <person name="Fung C.S."/>
            <person name="Xiao X."/>
            <person name="Malainual N."/>
            <person name="Hou J."/>
            <person name="Wang L."/>
            <person name="Wang M."/>
            <person name="Yang K.Y."/>
            <person name="Cui Y."/>
            <person name="Leung E.L."/>
            <person name="Nong W."/>
            <person name="Shin S.K."/>
            <person name="Au S.W."/>
            <person name="Jeong K.Y."/>
            <person name="Chew F.T."/>
            <person name="Hui J.H."/>
            <person name="Leung T.F."/>
            <person name="Tungtrongchitr A."/>
            <person name="Zhong N."/>
            <person name="Liu Z."/>
            <person name="Tsui S.K."/>
        </authorList>
    </citation>
    <scope>NUCLEOTIDE SEQUENCE [LARGE SCALE GENOMIC DNA]</scope>
    <source>
        <strain evidence="1">Derp</strain>
    </source>
</reference>
<gene>
    <name evidence="1" type="ORF">DERP_011268</name>
</gene>
<dbReference type="Proteomes" id="UP000887458">
    <property type="component" value="Unassembled WGS sequence"/>
</dbReference>
<dbReference type="EMBL" id="NJHN03000063">
    <property type="protein sequence ID" value="KAH9418406.1"/>
    <property type="molecule type" value="Genomic_DNA"/>
</dbReference>